<dbReference type="AlphaFoldDB" id="A0A1M4TTK3"/>
<dbReference type="PROSITE" id="PS51257">
    <property type="entry name" value="PROKAR_LIPOPROTEIN"/>
    <property type="match status" value="1"/>
</dbReference>
<gene>
    <name evidence="2" type="ORF">SAMN05444408_101552</name>
</gene>
<keyword evidence="1 2" id="KW-0378">Hydrolase</keyword>
<dbReference type="EMBL" id="FQVO01000001">
    <property type="protein sequence ID" value="SHE47627.1"/>
    <property type="molecule type" value="Genomic_DNA"/>
</dbReference>
<dbReference type="Gene3D" id="1.50.10.10">
    <property type="match status" value="1"/>
</dbReference>
<sequence length="386" mass="44481">MKRLLTTGFFAMIIAGMTSCSVQKQNTATSVNLPDKKEVLEVAERANHYFMNKWPDAGKEIVGKKVWPSNLWTRAVYYEGLMALYKIHPKKEYYDYALDWSQKHNWDMMRGTFTRNADNQACGQTYLDLYEIDGKKHPERIKYVKMSMDSMIASGKSDDWWWIDALQMGMPIFTKLGRITGDKKYFDKNYEMYAFTKYKHGGNGLYNPKDKLWWRDKSFVPPYKEPNGEDCYWSRGNGWVIAALARTLQDTPKSDPHYQEYLQDYKDLLSALVPIQREDGFWNVSLHDPTNFGGKEMTGTALFVYGMAYGINNNLIDKKTYLPVLTKAWTAIVKDSVQPNGFLGWVQGTGKEPKDGQPLSVNKEPDFEDYGLGCLLLAASEVYQLK</sequence>
<dbReference type="OrthoDB" id="258246at2"/>
<dbReference type="SUPFAM" id="SSF48208">
    <property type="entry name" value="Six-hairpin glycosidases"/>
    <property type="match status" value="1"/>
</dbReference>
<dbReference type="PANTHER" id="PTHR33886:SF8">
    <property type="entry name" value="UNSATURATED RHAMNOGALACTURONAN HYDROLASE (EUROFUNG)"/>
    <property type="match status" value="1"/>
</dbReference>
<organism evidence="2 3">
    <name type="scientific">Chryseobacterium takakiae</name>
    <dbReference type="NCBI Taxonomy" id="1302685"/>
    <lineage>
        <taxon>Bacteria</taxon>
        <taxon>Pseudomonadati</taxon>
        <taxon>Bacteroidota</taxon>
        <taxon>Flavobacteriia</taxon>
        <taxon>Flavobacteriales</taxon>
        <taxon>Weeksellaceae</taxon>
        <taxon>Chryseobacterium group</taxon>
        <taxon>Chryseobacterium</taxon>
    </lineage>
</organism>
<proteinExistence type="predicted"/>
<dbReference type="Pfam" id="PF07470">
    <property type="entry name" value="Glyco_hydro_88"/>
    <property type="match status" value="1"/>
</dbReference>
<reference evidence="3" key="1">
    <citation type="submission" date="2016-11" db="EMBL/GenBank/DDBJ databases">
        <authorList>
            <person name="Varghese N."/>
            <person name="Submissions S."/>
        </authorList>
    </citation>
    <scope>NUCLEOTIDE SEQUENCE [LARGE SCALE GENOMIC DNA]</scope>
    <source>
        <strain evidence="3">DSM 26898</strain>
    </source>
</reference>
<dbReference type="RefSeq" id="WP_072883272.1">
    <property type="nucleotide sequence ID" value="NZ_FQVO01000001.1"/>
</dbReference>
<dbReference type="GO" id="GO:0005975">
    <property type="term" value="P:carbohydrate metabolic process"/>
    <property type="evidence" value="ECO:0007669"/>
    <property type="project" value="InterPro"/>
</dbReference>
<dbReference type="STRING" id="1302685.SAMN05444408_101552"/>
<accession>A0A1M4TTK3</accession>
<dbReference type="Proteomes" id="UP000184236">
    <property type="component" value="Unassembled WGS sequence"/>
</dbReference>
<dbReference type="GO" id="GO:0016787">
    <property type="term" value="F:hydrolase activity"/>
    <property type="evidence" value="ECO:0007669"/>
    <property type="project" value="UniProtKB-KW"/>
</dbReference>
<dbReference type="PANTHER" id="PTHR33886">
    <property type="entry name" value="UNSATURATED RHAMNOGALACTURONAN HYDROLASE (EUROFUNG)"/>
    <property type="match status" value="1"/>
</dbReference>
<dbReference type="InterPro" id="IPR052043">
    <property type="entry name" value="PolySaccharide_Degr_Enz"/>
</dbReference>
<evidence type="ECO:0000313" key="3">
    <source>
        <dbReference type="Proteomes" id="UP000184236"/>
    </source>
</evidence>
<dbReference type="InterPro" id="IPR012341">
    <property type="entry name" value="6hp_glycosidase-like_sf"/>
</dbReference>
<dbReference type="InterPro" id="IPR010905">
    <property type="entry name" value="Glyco_hydro_88"/>
</dbReference>
<evidence type="ECO:0000256" key="1">
    <source>
        <dbReference type="ARBA" id="ARBA00022801"/>
    </source>
</evidence>
<keyword evidence="3" id="KW-1185">Reference proteome</keyword>
<evidence type="ECO:0000313" key="2">
    <source>
        <dbReference type="EMBL" id="SHE47627.1"/>
    </source>
</evidence>
<protein>
    <submittedName>
        <fullName evidence="2">Rhamnogalacturonyl hydrolase YesR</fullName>
    </submittedName>
</protein>
<name>A0A1M4TTK3_9FLAO</name>
<dbReference type="InterPro" id="IPR008928">
    <property type="entry name" value="6-hairpin_glycosidase_sf"/>
</dbReference>